<dbReference type="Proteomes" id="UP000823926">
    <property type="component" value="Unassembled WGS sequence"/>
</dbReference>
<evidence type="ECO:0000256" key="3">
    <source>
        <dbReference type="ARBA" id="ARBA00022814"/>
    </source>
</evidence>
<keyword evidence="5 7" id="KW-0805">Transcription regulation</keyword>
<keyword evidence="1 7" id="KW-0806">Transcription termination</keyword>
<dbReference type="InterPro" id="IPR003029">
    <property type="entry name" value="S1_domain"/>
</dbReference>
<dbReference type="InterPro" id="IPR058582">
    <property type="entry name" value="KH_NusA_2nd"/>
</dbReference>
<dbReference type="InterPro" id="IPR013735">
    <property type="entry name" value="TF_NusA_N"/>
</dbReference>
<dbReference type="GO" id="GO:0003723">
    <property type="term" value="F:RNA binding"/>
    <property type="evidence" value="ECO:0007669"/>
    <property type="project" value="UniProtKB-UniRule"/>
</dbReference>
<dbReference type="SUPFAM" id="SSF50249">
    <property type="entry name" value="Nucleic acid-binding proteins"/>
    <property type="match status" value="1"/>
</dbReference>
<evidence type="ECO:0000256" key="2">
    <source>
        <dbReference type="ARBA" id="ARBA00022490"/>
    </source>
</evidence>
<reference evidence="9" key="2">
    <citation type="submission" date="2021-04" db="EMBL/GenBank/DDBJ databases">
        <authorList>
            <person name="Gilroy R."/>
        </authorList>
    </citation>
    <scope>NUCLEOTIDE SEQUENCE</scope>
    <source>
        <strain evidence="9">ChiBcec15-1070</strain>
    </source>
</reference>
<keyword evidence="2 7" id="KW-0963">Cytoplasm</keyword>
<dbReference type="PROSITE" id="PS50084">
    <property type="entry name" value="KH_TYPE_1"/>
    <property type="match status" value="1"/>
</dbReference>
<dbReference type="EMBL" id="DXHL01000006">
    <property type="protein sequence ID" value="HIW10047.1"/>
    <property type="molecule type" value="Genomic_DNA"/>
</dbReference>
<dbReference type="Pfam" id="PF13184">
    <property type="entry name" value="KH_NusA_1st"/>
    <property type="match status" value="1"/>
</dbReference>
<dbReference type="FunFam" id="3.30.300.20:FF:000013">
    <property type="entry name" value="Transcription termination/antitermination protein NusA"/>
    <property type="match status" value="1"/>
</dbReference>
<dbReference type="GO" id="GO:0006353">
    <property type="term" value="P:DNA-templated transcription termination"/>
    <property type="evidence" value="ECO:0007669"/>
    <property type="project" value="UniProtKB-UniRule"/>
</dbReference>
<sequence>METINLISTFAEFKELKNIDRATMVSVLEDVFRNMLVKTYGSDENFDIIINPESGDFEIWRNRLVMEDGDVLDENTQISLSDARKIDPTYEVGEEVATEVKFSDFGRRSVLAIRQNLASRIMDLEKANLFQKYTERVGEIITGEVYQVWKREILVLDDEDNELLLPKSEQIPSDFFRKGDTVRAIVSKVEMINNSPKIILSRTAPEFLERLFELEVPEIFDGLITIKKIVRIPGERAKVAVESYDERIDPVGACVGVKGSRIYGIVKELRNENIDVVNYTSNPSLMIQRALNPAKVLSISINEETKTAEVHLKPSEISLAIGKGGLNIRLASMLTGYDIDVYRETGEEDEEDVDLSEFTDEIEPWIIDQFKKIGLDTAKRVLAQNPDDLAKRTDLEMETIQEVLRILRAEFE</sequence>
<proteinExistence type="inferred from homology"/>
<gene>
    <name evidence="7 9" type="primary">nusA</name>
    <name evidence="9" type="ORF">H9888_00960</name>
</gene>
<evidence type="ECO:0000256" key="1">
    <source>
        <dbReference type="ARBA" id="ARBA00022472"/>
    </source>
</evidence>
<dbReference type="GO" id="GO:0031564">
    <property type="term" value="P:transcription antitermination"/>
    <property type="evidence" value="ECO:0007669"/>
    <property type="project" value="UniProtKB-UniRule"/>
</dbReference>
<dbReference type="CDD" id="cd22529">
    <property type="entry name" value="KH-II_NusA_rpt2"/>
    <property type="match status" value="1"/>
</dbReference>
<dbReference type="Pfam" id="PF26594">
    <property type="entry name" value="KH_NusA_2nd"/>
    <property type="match status" value="1"/>
</dbReference>
<dbReference type="InterPro" id="IPR030842">
    <property type="entry name" value="TF_NusA_bacterial"/>
</dbReference>
<keyword evidence="3 7" id="KW-0889">Transcription antitermination</keyword>
<dbReference type="FunFam" id="3.30.300.20:FF:000002">
    <property type="entry name" value="Transcription termination/antitermination protein NusA"/>
    <property type="match status" value="1"/>
</dbReference>
<dbReference type="InterPro" id="IPR025249">
    <property type="entry name" value="TF_NusA_KH_1st"/>
</dbReference>
<evidence type="ECO:0000259" key="8">
    <source>
        <dbReference type="PROSITE" id="PS50126"/>
    </source>
</evidence>
<dbReference type="GO" id="GO:0003700">
    <property type="term" value="F:DNA-binding transcription factor activity"/>
    <property type="evidence" value="ECO:0007669"/>
    <property type="project" value="InterPro"/>
</dbReference>
<comment type="subcellular location">
    <subcellularLocation>
        <location evidence="7">Cytoplasm</location>
    </subcellularLocation>
</comment>
<keyword evidence="4 7" id="KW-0694">RNA-binding</keyword>
<feature type="domain" description="S1 motif" evidence="8">
    <location>
        <begin position="138"/>
        <end position="203"/>
    </location>
</feature>
<dbReference type="CDD" id="cd04455">
    <property type="entry name" value="S1_NusA"/>
    <property type="match status" value="1"/>
</dbReference>
<dbReference type="SUPFAM" id="SSF69705">
    <property type="entry name" value="Transcription factor NusA, N-terminal domain"/>
    <property type="match status" value="1"/>
</dbReference>
<reference evidence="9" key="1">
    <citation type="journal article" date="2021" name="PeerJ">
        <title>Extensive microbial diversity within the chicken gut microbiome revealed by metagenomics and culture.</title>
        <authorList>
            <person name="Gilroy R."/>
            <person name="Ravi A."/>
            <person name="Getino M."/>
            <person name="Pursley I."/>
            <person name="Horton D.L."/>
            <person name="Alikhan N.F."/>
            <person name="Baker D."/>
            <person name="Gharbi K."/>
            <person name="Hall N."/>
            <person name="Watson M."/>
            <person name="Adriaenssens E.M."/>
            <person name="Foster-Nyarko E."/>
            <person name="Jarju S."/>
            <person name="Secka A."/>
            <person name="Antonio M."/>
            <person name="Oren A."/>
            <person name="Chaudhuri R.R."/>
            <person name="La Ragione R."/>
            <person name="Hildebrand F."/>
            <person name="Pallen M.J."/>
        </authorList>
    </citation>
    <scope>NUCLEOTIDE SEQUENCE</scope>
    <source>
        <strain evidence="9">ChiBcec15-1070</strain>
    </source>
</reference>
<dbReference type="HAMAP" id="MF_00945_B">
    <property type="entry name" value="NusA_B"/>
    <property type="match status" value="1"/>
</dbReference>
<dbReference type="InterPro" id="IPR009019">
    <property type="entry name" value="KH_sf_prok-type"/>
</dbReference>
<keyword evidence="6 7" id="KW-0804">Transcription</keyword>
<dbReference type="Gene3D" id="3.30.1480.10">
    <property type="entry name" value="NusA, N-terminal domain"/>
    <property type="match status" value="1"/>
</dbReference>
<evidence type="ECO:0000256" key="4">
    <source>
        <dbReference type="ARBA" id="ARBA00022884"/>
    </source>
</evidence>
<evidence type="ECO:0000256" key="6">
    <source>
        <dbReference type="ARBA" id="ARBA00023163"/>
    </source>
</evidence>
<dbReference type="CDD" id="cd02134">
    <property type="entry name" value="KH-II_NusA_rpt1"/>
    <property type="match status" value="1"/>
</dbReference>
<accession>A0A9D1QD82</accession>
<evidence type="ECO:0000256" key="7">
    <source>
        <dbReference type="HAMAP-Rule" id="MF_00945"/>
    </source>
</evidence>
<comment type="caution">
    <text evidence="9">The sequence shown here is derived from an EMBL/GenBank/DDBJ whole genome shotgun (WGS) entry which is preliminary data.</text>
</comment>
<dbReference type="InterPro" id="IPR010213">
    <property type="entry name" value="TF_NusA"/>
</dbReference>
<protein>
    <recommendedName>
        <fullName evidence="7">Transcription termination/antitermination protein NusA</fullName>
    </recommendedName>
</protein>
<dbReference type="GO" id="GO:0005829">
    <property type="term" value="C:cytosol"/>
    <property type="evidence" value="ECO:0007669"/>
    <property type="project" value="TreeGrafter"/>
</dbReference>
<name>A0A9D1QD82_9BACT</name>
<dbReference type="Gene3D" id="2.40.50.140">
    <property type="entry name" value="Nucleic acid-binding proteins"/>
    <property type="match status" value="1"/>
</dbReference>
<dbReference type="AlphaFoldDB" id="A0A9D1QD82"/>
<evidence type="ECO:0000313" key="10">
    <source>
        <dbReference type="Proteomes" id="UP000823926"/>
    </source>
</evidence>
<evidence type="ECO:0000256" key="5">
    <source>
        <dbReference type="ARBA" id="ARBA00023015"/>
    </source>
</evidence>
<dbReference type="SMART" id="SM00316">
    <property type="entry name" value="S1"/>
    <property type="match status" value="1"/>
</dbReference>
<dbReference type="NCBIfam" id="TIGR01953">
    <property type="entry name" value="NusA"/>
    <property type="match status" value="1"/>
</dbReference>
<organism evidence="9 10">
    <name type="scientific">Candidatus Rikenella faecigallinarum</name>
    <dbReference type="NCBI Taxonomy" id="2838745"/>
    <lineage>
        <taxon>Bacteria</taxon>
        <taxon>Pseudomonadati</taxon>
        <taxon>Bacteroidota</taxon>
        <taxon>Bacteroidia</taxon>
        <taxon>Bacteroidales</taxon>
        <taxon>Rikenellaceae</taxon>
        <taxon>Rikenella</taxon>
    </lineage>
</organism>
<dbReference type="InterPro" id="IPR036555">
    <property type="entry name" value="NusA_N_sf"/>
</dbReference>
<dbReference type="PROSITE" id="PS50126">
    <property type="entry name" value="S1"/>
    <property type="match status" value="1"/>
</dbReference>
<evidence type="ECO:0000313" key="9">
    <source>
        <dbReference type="EMBL" id="HIW10047.1"/>
    </source>
</evidence>
<dbReference type="SUPFAM" id="SSF54814">
    <property type="entry name" value="Prokaryotic type KH domain (KH-domain type II)"/>
    <property type="match status" value="2"/>
</dbReference>
<comment type="subunit">
    <text evidence="7">Monomer. Binds directly to the core enzyme of the DNA-dependent RNA polymerase and to nascent RNA.</text>
</comment>
<dbReference type="Gene3D" id="3.30.300.20">
    <property type="match status" value="2"/>
</dbReference>
<dbReference type="PANTHER" id="PTHR22648:SF0">
    <property type="entry name" value="TRANSCRIPTION TERMINATION_ANTITERMINATION PROTEIN NUSA"/>
    <property type="match status" value="1"/>
</dbReference>
<dbReference type="InterPro" id="IPR015946">
    <property type="entry name" value="KH_dom-like_a/b"/>
</dbReference>
<comment type="similarity">
    <text evidence="7">Belongs to the NusA family.</text>
</comment>
<dbReference type="Pfam" id="PF08529">
    <property type="entry name" value="NusA_N"/>
    <property type="match status" value="1"/>
</dbReference>
<dbReference type="PANTHER" id="PTHR22648">
    <property type="entry name" value="TRANSCRIPTION TERMINATION FACTOR NUSA"/>
    <property type="match status" value="1"/>
</dbReference>
<dbReference type="InterPro" id="IPR012340">
    <property type="entry name" value="NA-bd_OB-fold"/>
</dbReference>
<comment type="function">
    <text evidence="7">Participates in both transcription termination and antitermination.</text>
</comment>